<protein>
    <recommendedName>
        <fullName evidence="4">P-loop containing nucleoside triphosphate hydrolase protein</fullName>
    </recommendedName>
</protein>
<dbReference type="InterPro" id="IPR027417">
    <property type="entry name" value="P-loop_NTPase"/>
</dbReference>
<gene>
    <name evidence="2" type="ORF">RDB_LOCUS178835</name>
</gene>
<evidence type="ECO:0008006" key="4">
    <source>
        <dbReference type="Google" id="ProtNLM"/>
    </source>
</evidence>
<proteinExistence type="predicted"/>
<feature type="region of interest" description="Disordered" evidence="1">
    <location>
        <begin position="164"/>
        <end position="320"/>
    </location>
</feature>
<comment type="caution">
    <text evidence="2">The sequence shown here is derived from an EMBL/GenBank/DDBJ whole genome shotgun (WGS) entry which is preliminary data.</text>
</comment>
<evidence type="ECO:0000313" key="2">
    <source>
        <dbReference type="EMBL" id="CAE6471988.1"/>
    </source>
</evidence>
<name>A0A8H3C0P8_9AGAM</name>
<accession>A0A8H3C0P8</accession>
<dbReference type="Proteomes" id="UP000663841">
    <property type="component" value="Unassembled WGS sequence"/>
</dbReference>
<dbReference type="Gene3D" id="3.40.50.300">
    <property type="entry name" value="P-loop containing nucleotide triphosphate hydrolases"/>
    <property type="match status" value="1"/>
</dbReference>
<sequence>MDSSDTPNLNTLILIILCGLVGSGKSTFATALQREFPEFRRCNQDELGKREDVEREVSAALSQGLSVQRRTWIDIARQYPNVEIWGITMDTPMDTCHARLIERKNHPTLKTPEKAVEVLSRFSYQFVPTKVGEGFNRLYSITPNGSPDYTPEGLENILAAVRETPFTPSPDSLPPVFNGSRGRGGRGRGSFPAHGHRGQEPSKSHGWRSHHASPSSWGPNPRDTPPQQDTNWRAQGPALTNTHRGRGYPNRGRGGYRGRGGANYNSSHEQIQSHGNYGPYPRGGPPPGPRYQTTPRPIPPLRDPNQPPLESSSSDVPGAV</sequence>
<feature type="compositionally biased region" description="Gly residues" evidence="1">
    <location>
        <begin position="252"/>
        <end position="261"/>
    </location>
</feature>
<evidence type="ECO:0000313" key="3">
    <source>
        <dbReference type="Proteomes" id="UP000663841"/>
    </source>
</evidence>
<feature type="compositionally biased region" description="Polar residues" evidence="1">
    <location>
        <begin position="308"/>
        <end position="320"/>
    </location>
</feature>
<feature type="compositionally biased region" description="Polar residues" evidence="1">
    <location>
        <begin position="225"/>
        <end position="242"/>
    </location>
</feature>
<dbReference type="AlphaFoldDB" id="A0A8H3C0P8"/>
<feature type="compositionally biased region" description="Pro residues" evidence="1">
    <location>
        <begin position="296"/>
        <end position="307"/>
    </location>
</feature>
<dbReference type="EMBL" id="CAJMWW010000480">
    <property type="protein sequence ID" value="CAE6471988.1"/>
    <property type="molecule type" value="Genomic_DNA"/>
</dbReference>
<reference evidence="2" key="1">
    <citation type="submission" date="2021-01" db="EMBL/GenBank/DDBJ databases">
        <authorList>
            <person name="Kaushik A."/>
        </authorList>
    </citation>
    <scope>NUCLEOTIDE SEQUENCE</scope>
    <source>
        <strain evidence="2">AG3-T5</strain>
    </source>
</reference>
<dbReference type="SUPFAM" id="SSF52540">
    <property type="entry name" value="P-loop containing nucleoside triphosphate hydrolases"/>
    <property type="match status" value="1"/>
</dbReference>
<organism evidence="2 3">
    <name type="scientific">Rhizoctonia solani</name>
    <dbReference type="NCBI Taxonomy" id="456999"/>
    <lineage>
        <taxon>Eukaryota</taxon>
        <taxon>Fungi</taxon>
        <taxon>Dikarya</taxon>
        <taxon>Basidiomycota</taxon>
        <taxon>Agaricomycotina</taxon>
        <taxon>Agaricomycetes</taxon>
        <taxon>Cantharellales</taxon>
        <taxon>Ceratobasidiaceae</taxon>
        <taxon>Rhizoctonia</taxon>
    </lineage>
</organism>
<feature type="compositionally biased region" description="Polar residues" evidence="1">
    <location>
        <begin position="266"/>
        <end position="275"/>
    </location>
</feature>
<evidence type="ECO:0000256" key="1">
    <source>
        <dbReference type="SAM" id="MobiDB-lite"/>
    </source>
</evidence>